<name>Q2JEG4_FRACC</name>
<dbReference type="STRING" id="106370.Francci3_0944"/>
<dbReference type="eggNOG" id="COG4221">
    <property type="taxonomic scope" value="Bacteria"/>
</dbReference>
<dbReference type="EMBL" id="CP000249">
    <property type="protein sequence ID" value="ABD10328.1"/>
    <property type="molecule type" value="Genomic_DNA"/>
</dbReference>
<gene>
    <name evidence="2" type="ordered locus">Francci3_0944</name>
</gene>
<evidence type="ECO:0000256" key="1">
    <source>
        <dbReference type="SAM" id="MobiDB-lite"/>
    </source>
</evidence>
<evidence type="ECO:0000313" key="3">
    <source>
        <dbReference type="Proteomes" id="UP000001937"/>
    </source>
</evidence>
<dbReference type="PANTHER" id="PTHR43431">
    <property type="entry name" value="OXIDOREDUCTASE, SHORT CHAIN DEHYDROGENASE/REDUCTASE FAMILY (AFU_ORTHOLOGUE AFUA_5G14000)"/>
    <property type="match status" value="1"/>
</dbReference>
<dbReference type="InterPro" id="IPR036291">
    <property type="entry name" value="NAD(P)-bd_dom_sf"/>
</dbReference>
<dbReference type="KEGG" id="fra:Francci3_0944"/>
<dbReference type="SUPFAM" id="SSF51735">
    <property type="entry name" value="NAD(P)-binding Rossmann-fold domains"/>
    <property type="match status" value="1"/>
</dbReference>
<reference evidence="2 3" key="1">
    <citation type="journal article" date="2007" name="Genome Res.">
        <title>Genome characteristics of facultatively symbiotic Frankia sp. strains reflect host range and host plant biogeography.</title>
        <authorList>
            <person name="Normand P."/>
            <person name="Lapierre P."/>
            <person name="Tisa L.S."/>
            <person name="Gogarten J.P."/>
            <person name="Alloisio N."/>
            <person name="Bagnarol E."/>
            <person name="Bassi C.A."/>
            <person name="Berry A.M."/>
            <person name="Bickhart D.M."/>
            <person name="Choisne N."/>
            <person name="Couloux A."/>
            <person name="Cournoyer B."/>
            <person name="Cruveiller S."/>
            <person name="Daubin V."/>
            <person name="Demange N."/>
            <person name="Francino M.P."/>
            <person name="Goltsman E."/>
            <person name="Huang Y."/>
            <person name="Kopp O.R."/>
            <person name="Labarre L."/>
            <person name="Lapidus A."/>
            <person name="Lavire C."/>
            <person name="Marechal J."/>
            <person name="Martinez M."/>
            <person name="Mastronunzio J.E."/>
            <person name="Mullin B.C."/>
            <person name="Niemann J."/>
            <person name="Pujic P."/>
            <person name="Rawnsley T."/>
            <person name="Rouy Z."/>
            <person name="Schenowitz C."/>
            <person name="Sellstedt A."/>
            <person name="Tavares F."/>
            <person name="Tomkins J.P."/>
            <person name="Vallenet D."/>
            <person name="Valverde C."/>
            <person name="Wall L.G."/>
            <person name="Wang Y."/>
            <person name="Medigue C."/>
            <person name="Benson D.R."/>
        </authorList>
    </citation>
    <scope>NUCLEOTIDE SEQUENCE [LARGE SCALE GENOMIC DNA]</scope>
    <source>
        <strain evidence="3">DSM 45818 / CECT 9043 / CcI3</strain>
    </source>
</reference>
<dbReference type="PhylomeDB" id="Q2JEG4"/>
<dbReference type="PANTHER" id="PTHR43431:SF1">
    <property type="entry name" value="OS08G0476300 PROTEIN"/>
    <property type="match status" value="1"/>
</dbReference>
<dbReference type="Gene3D" id="3.40.50.720">
    <property type="entry name" value="NAD(P)-binding Rossmann-like Domain"/>
    <property type="match status" value="1"/>
</dbReference>
<dbReference type="RefSeq" id="WP_011435396.1">
    <property type="nucleotide sequence ID" value="NC_007777.1"/>
</dbReference>
<dbReference type="AlphaFoldDB" id="Q2JEG4"/>
<accession>Q2JEG4</accession>
<dbReference type="OrthoDB" id="9799818at2"/>
<protein>
    <submittedName>
        <fullName evidence="2">Short-chain dehydrogenase/reductase SDR</fullName>
    </submittedName>
</protein>
<dbReference type="InterPro" id="IPR002347">
    <property type="entry name" value="SDR_fam"/>
</dbReference>
<keyword evidence="3" id="KW-1185">Reference proteome</keyword>
<dbReference type="HOGENOM" id="CLU_010194_17_2_11"/>
<organism evidence="2 3">
    <name type="scientific">Frankia casuarinae (strain DSM 45818 / CECT 9043 / HFP020203 / CcI3)</name>
    <dbReference type="NCBI Taxonomy" id="106370"/>
    <lineage>
        <taxon>Bacteria</taxon>
        <taxon>Bacillati</taxon>
        <taxon>Actinomycetota</taxon>
        <taxon>Actinomycetes</taxon>
        <taxon>Frankiales</taxon>
        <taxon>Frankiaceae</taxon>
        <taxon>Frankia</taxon>
    </lineage>
</organism>
<dbReference type="Pfam" id="PF00106">
    <property type="entry name" value="adh_short"/>
    <property type="match status" value="1"/>
</dbReference>
<evidence type="ECO:0000313" key="2">
    <source>
        <dbReference type="EMBL" id="ABD10328.1"/>
    </source>
</evidence>
<sequence>MSTGPCEPAPGHPGGPGGGVDRDRDHAGDRAGDPEFAPATRGLVVVGPGASFGSDLLRRFGREGFALGVVSRSADTLTRVRDELAEDGLAVHGAVADVTDQPALTTAIQRVAADVGGLTVLVYNAKLSIRGGALTVKAETMNQTLAVNVTGALTAVQVAADLLVDRPAATILLTTAGSRTEPVAGRFALAIGKAGLAALADAVRPMLAARGVRLRTVVLDGRVDAAGPLRPGVVADHFWQAFAAPRGDVFRLAPARRATPVAQLPLEV</sequence>
<feature type="region of interest" description="Disordered" evidence="1">
    <location>
        <begin position="1"/>
        <end position="36"/>
    </location>
</feature>
<proteinExistence type="predicted"/>
<feature type="compositionally biased region" description="Basic and acidic residues" evidence="1">
    <location>
        <begin position="20"/>
        <end position="33"/>
    </location>
</feature>
<dbReference type="Proteomes" id="UP000001937">
    <property type="component" value="Chromosome"/>
</dbReference>